<proteinExistence type="predicted"/>
<keyword evidence="2" id="KW-0472">Membrane</keyword>
<sequence>MKLAPASWTLLAAPLLASAVTIYTDLPGATPSGFADQSSPTYLPAPQPPPAGPKEIAVQPASAAARLSKPHRADFIGFSIELSISDRLIGTNGTWLNPIFLNFVQHIRARSGKVPIRLGGNTQDRSALFPPLTFGSNRTIVKEVDPTAHLRATNPPLIAFTEDLFHAMASISELVDAEWYVGLPFLNTSYIPTVAQSAQAILGSNLVGMQLGNEPDVYSTHEPQFQNLTVQQYLTEFGNRLGTIPGPKNNIFGPSVCCRWTPDQVIQAGFLTQFGNNLKSFSVQHYAENGCNGTNPPTSPNPPALFTQLLNHTAATSFAAAYVNASQAVQAAGKEIIMLESNSVSCGGLDGVSDTFGSALFAIDNALQLASIGFSQVFFHSGGASARYNAFSVPPGNRTSFQQWTVGSTMYAMLAIAESIGRSGAAQVADLNLGAGGTNAAYTPGYTIVENGNAIKVALFNFVSDASGASDYDALVGVPAGQPQVRVKYLLADSVSTKQNITWANQTLGTTFYASDGRLENTLEVVTVPCTNGTCRVRMRAPSFALVFLTDQALNDVTPTGPAAQTFATTVTTHRQGRVFVDPSVLATSNGDGGAQELLKAKWQATSQRSASGAVRVGVSAGLVLGLVVGALVTLAGGIRT</sequence>
<dbReference type="InterPro" id="IPR013780">
    <property type="entry name" value="Glyco_hydro_b"/>
</dbReference>
<feature type="domain" description="Beta-glucuronidase C-terminal" evidence="4">
    <location>
        <begin position="445"/>
        <end position="546"/>
    </location>
</feature>
<feature type="compositionally biased region" description="Pro residues" evidence="1">
    <location>
        <begin position="43"/>
        <end position="52"/>
    </location>
</feature>
<evidence type="ECO:0000256" key="2">
    <source>
        <dbReference type="SAM" id="Phobius"/>
    </source>
</evidence>
<keyword evidence="2" id="KW-0812">Transmembrane</keyword>
<dbReference type="EMBL" id="SSOP01000031">
    <property type="protein sequence ID" value="KAB5593735.1"/>
    <property type="molecule type" value="Genomic_DNA"/>
</dbReference>
<dbReference type="InterPro" id="IPR052974">
    <property type="entry name" value="GH79_Enzymes"/>
</dbReference>
<feature type="signal peptide" evidence="3">
    <location>
        <begin position="1"/>
        <end position="19"/>
    </location>
</feature>
<name>A0A5N5QPM9_9AGAM</name>
<evidence type="ECO:0000256" key="1">
    <source>
        <dbReference type="SAM" id="MobiDB-lite"/>
    </source>
</evidence>
<dbReference type="PANTHER" id="PTHR36183">
    <property type="entry name" value="BETA-GLUCURONIDASE"/>
    <property type="match status" value="1"/>
</dbReference>
<keyword evidence="2" id="KW-1133">Transmembrane helix</keyword>
<comment type="caution">
    <text evidence="5">The sequence shown here is derived from an EMBL/GenBank/DDBJ whole genome shotgun (WGS) entry which is preliminary data.</text>
</comment>
<feature type="transmembrane region" description="Helical" evidence="2">
    <location>
        <begin position="617"/>
        <end position="639"/>
    </location>
</feature>
<dbReference type="InterPro" id="IPR017853">
    <property type="entry name" value="GH"/>
</dbReference>
<dbReference type="AlphaFoldDB" id="A0A5N5QPM9"/>
<accession>A0A5N5QPM9</accession>
<keyword evidence="6" id="KW-1185">Reference proteome</keyword>
<organism evidence="5 6">
    <name type="scientific">Ceratobasidium theobromae</name>
    <dbReference type="NCBI Taxonomy" id="1582974"/>
    <lineage>
        <taxon>Eukaryota</taxon>
        <taxon>Fungi</taxon>
        <taxon>Dikarya</taxon>
        <taxon>Basidiomycota</taxon>
        <taxon>Agaricomycotina</taxon>
        <taxon>Agaricomycetes</taxon>
        <taxon>Cantharellales</taxon>
        <taxon>Ceratobasidiaceae</taxon>
        <taxon>Ceratobasidium</taxon>
    </lineage>
</organism>
<dbReference type="Gene3D" id="2.60.40.1180">
    <property type="entry name" value="Golgi alpha-mannosidase II"/>
    <property type="match status" value="1"/>
</dbReference>
<dbReference type="SUPFAM" id="SSF51445">
    <property type="entry name" value="(Trans)glycosidases"/>
    <property type="match status" value="1"/>
</dbReference>
<dbReference type="Gene3D" id="3.20.20.80">
    <property type="entry name" value="Glycosidases"/>
    <property type="match status" value="1"/>
</dbReference>
<evidence type="ECO:0000256" key="3">
    <source>
        <dbReference type="SAM" id="SignalP"/>
    </source>
</evidence>
<gene>
    <name evidence="5" type="ORF">CTheo_2815</name>
</gene>
<reference evidence="5 6" key="1">
    <citation type="journal article" date="2019" name="Fungal Biol. Biotechnol.">
        <title>Draft genome sequence of fastidious pathogen Ceratobasidium theobromae, which causes vascular-streak dieback in Theobroma cacao.</title>
        <authorList>
            <person name="Ali S.S."/>
            <person name="Asman A."/>
            <person name="Shao J."/>
            <person name="Firmansyah A.P."/>
            <person name="Susilo A.W."/>
            <person name="Rosmana A."/>
            <person name="McMahon P."/>
            <person name="Junaid M."/>
            <person name="Guest D."/>
            <person name="Kheng T.Y."/>
            <person name="Meinhardt L.W."/>
            <person name="Bailey B.A."/>
        </authorList>
    </citation>
    <scope>NUCLEOTIDE SEQUENCE [LARGE SCALE GENOMIC DNA]</scope>
    <source>
        <strain evidence="5 6">CT2</strain>
    </source>
</reference>
<dbReference type="OrthoDB" id="2796951at2759"/>
<feature type="chain" id="PRO_5024320893" description="Beta-glucuronidase C-terminal domain-containing protein" evidence="3">
    <location>
        <begin position="20"/>
        <end position="641"/>
    </location>
</feature>
<dbReference type="Pfam" id="PF16862">
    <property type="entry name" value="Glyco_hydro_79C"/>
    <property type="match status" value="1"/>
</dbReference>
<dbReference type="PANTHER" id="PTHR36183:SF2">
    <property type="entry name" value="BETA-GLUCURONIDASE C-TERMINAL DOMAIN-CONTAINING PROTEIN"/>
    <property type="match status" value="1"/>
</dbReference>
<keyword evidence="3" id="KW-0732">Signal</keyword>
<dbReference type="Proteomes" id="UP000383932">
    <property type="component" value="Unassembled WGS sequence"/>
</dbReference>
<evidence type="ECO:0000259" key="4">
    <source>
        <dbReference type="Pfam" id="PF16862"/>
    </source>
</evidence>
<evidence type="ECO:0000313" key="5">
    <source>
        <dbReference type="EMBL" id="KAB5593735.1"/>
    </source>
</evidence>
<evidence type="ECO:0000313" key="6">
    <source>
        <dbReference type="Proteomes" id="UP000383932"/>
    </source>
</evidence>
<feature type="region of interest" description="Disordered" evidence="1">
    <location>
        <begin position="34"/>
        <end position="53"/>
    </location>
</feature>
<protein>
    <recommendedName>
        <fullName evidence="4">Beta-glucuronidase C-terminal domain-containing protein</fullName>
    </recommendedName>
</protein>
<dbReference type="InterPro" id="IPR031728">
    <property type="entry name" value="GlcAase_C"/>
</dbReference>